<dbReference type="SUPFAM" id="SSF52540">
    <property type="entry name" value="P-loop containing nucleoside triphosphate hydrolases"/>
    <property type="match status" value="1"/>
</dbReference>
<evidence type="ECO:0000313" key="7">
    <source>
        <dbReference type="EMBL" id="POB00311.1"/>
    </source>
</evidence>
<organism evidence="7 8">
    <name type="scientific">Chromobacterium sinusclupearum</name>
    <dbReference type="NCBI Taxonomy" id="2077146"/>
    <lineage>
        <taxon>Bacteria</taxon>
        <taxon>Pseudomonadati</taxon>
        <taxon>Pseudomonadota</taxon>
        <taxon>Betaproteobacteria</taxon>
        <taxon>Neisseriales</taxon>
        <taxon>Chromobacteriaceae</taxon>
        <taxon>Chromobacterium</taxon>
    </lineage>
</organism>
<dbReference type="AlphaFoldDB" id="A0A2K4MT79"/>
<feature type="domain" description="UvrD-like helicase ATP-binding" evidence="6">
    <location>
        <begin position="22"/>
        <end position="315"/>
    </location>
</feature>
<comment type="caution">
    <text evidence="7">The sequence shown here is derived from an EMBL/GenBank/DDBJ whole genome shotgun (WGS) entry which is preliminary data.</text>
</comment>
<dbReference type="GO" id="GO:0005524">
    <property type="term" value="F:ATP binding"/>
    <property type="evidence" value="ECO:0007669"/>
    <property type="project" value="UniProtKB-UniRule"/>
</dbReference>
<evidence type="ECO:0000256" key="2">
    <source>
        <dbReference type="ARBA" id="ARBA00022801"/>
    </source>
</evidence>
<dbReference type="CDD" id="cd17932">
    <property type="entry name" value="DEXQc_UvrD"/>
    <property type="match status" value="1"/>
</dbReference>
<dbReference type="GO" id="GO:0016787">
    <property type="term" value="F:hydrolase activity"/>
    <property type="evidence" value="ECO:0007669"/>
    <property type="project" value="UniProtKB-UniRule"/>
</dbReference>
<evidence type="ECO:0000256" key="3">
    <source>
        <dbReference type="ARBA" id="ARBA00022806"/>
    </source>
</evidence>
<evidence type="ECO:0000313" key="8">
    <source>
        <dbReference type="Proteomes" id="UP000236416"/>
    </source>
</evidence>
<evidence type="ECO:0000256" key="4">
    <source>
        <dbReference type="ARBA" id="ARBA00022840"/>
    </source>
</evidence>
<dbReference type="Gene3D" id="3.40.50.300">
    <property type="entry name" value="P-loop containing nucleotide triphosphate hydrolases"/>
    <property type="match status" value="2"/>
</dbReference>
<gene>
    <name evidence="7" type="ORF">C2134_02625</name>
</gene>
<dbReference type="GO" id="GO:0003678">
    <property type="term" value="F:DNA helicase activity"/>
    <property type="evidence" value="ECO:0007669"/>
    <property type="project" value="InterPro"/>
</dbReference>
<keyword evidence="8" id="KW-1185">Reference proteome</keyword>
<dbReference type="PANTHER" id="PTHR11070">
    <property type="entry name" value="UVRD / RECB / PCRA DNA HELICASE FAMILY MEMBER"/>
    <property type="match status" value="1"/>
</dbReference>
<keyword evidence="2 5" id="KW-0378">Hydrolase</keyword>
<name>A0A2K4MT79_9NEIS</name>
<dbReference type="RefSeq" id="WP_103317334.1">
    <property type="nucleotide sequence ID" value="NZ_PPTF01000010.1"/>
</dbReference>
<evidence type="ECO:0000256" key="1">
    <source>
        <dbReference type="ARBA" id="ARBA00022741"/>
    </source>
</evidence>
<dbReference type="EMBL" id="PPTF01000010">
    <property type="protein sequence ID" value="POB00311.1"/>
    <property type="molecule type" value="Genomic_DNA"/>
</dbReference>
<dbReference type="Pfam" id="PF00580">
    <property type="entry name" value="UvrD-helicase"/>
    <property type="match status" value="2"/>
</dbReference>
<protein>
    <recommendedName>
        <fullName evidence="6">UvrD-like helicase ATP-binding domain-containing protein</fullName>
    </recommendedName>
</protein>
<evidence type="ECO:0000259" key="6">
    <source>
        <dbReference type="PROSITE" id="PS51198"/>
    </source>
</evidence>
<dbReference type="InterPro" id="IPR014016">
    <property type="entry name" value="UvrD-like_ATP-bd"/>
</dbReference>
<sequence>MKKAEVGTTQLVGSKQPRYEVPWTDEQIQVITAGSEERLLVDAGPGTGKTAVACARIAWLIDNGFADASRIWLISFTRTAVHELRNRISSYLKDPSSAYGLRIATIDSHAWAIHSGFDSSAKLNGSFENNIDKVIELVRKNDGVFEYLSSVQHLLVDEAQDIVGTRCELLLDIIDALPKETGVTVFSDEAQAIYMFGEEGSPSEVEGHLPDCIRKYLPDFNCVELKEIHRTSDPVLMKLFGIGRQVLTANKASSVERYEQVRKLIESTNHSDVGNFRDDFPALSSQLDDAFLLFRKRGEALEASSYIERRPYRLRMSGLPVCIHTWIALILWDWTKDDIDVAEFQTRWSVRVNRDSASCESAWKDLVRFFGQSQSRVSVRKLVDRLAGSSVPYQFITPDFGTLGPVIGTVHGSKGREAGEVRLYLPAQPSGSVEDDRLCEEARVLFVGATRAKHELKVGKGASSKPYRRLEQSGRAFSTSYDNDRIQVEIGHRRDIDACGLAGTQMFASAALVTEAQRNLLKYSSGVRQMRASICGPLKEWRYVMTLESSDEPLGYLSTVLNRDLFDMAEKLELGQVRLPAYFKHLRLLGVRTFAISRDDPDREKLHQPWRDSGLILAPLVIGYPQTYFQHGRKKK</sequence>
<proteinExistence type="predicted"/>
<keyword evidence="1 5" id="KW-0547">Nucleotide-binding</keyword>
<keyword evidence="4 5" id="KW-0067">ATP-binding</keyword>
<dbReference type="InterPro" id="IPR027417">
    <property type="entry name" value="P-loop_NTPase"/>
</dbReference>
<evidence type="ECO:0000256" key="5">
    <source>
        <dbReference type="PROSITE-ProRule" id="PRU00560"/>
    </source>
</evidence>
<keyword evidence="3 5" id="KW-0347">Helicase</keyword>
<dbReference type="PROSITE" id="PS51198">
    <property type="entry name" value="UVRD_HELICASE_ATP_BIND"/>
    <property type="match status" value="1"/>
</dbReference>
<feature type="binding site" evidence="5">
    <location>
        <begin position="43"/>
        <end position="50"/>
    </location>
    <ligand>
        <name>ATP</name>
        <dbReference type="ChEBI" id="CHEBI:30616"/>
    </ligand>
</feature>
<dbReference type="Proteomes" id="UP000236416">
    <property type="component" value="Unassembled WGS sequence"/>
</dbReference>
<dbReference type="GO" id="GO:0003677">
    <property type="term" value="F:DNA binding"/>
    <property type="evidence" value="ECO:0007669"/>
    <property type="project" value="InterPro"/>
</dbReference>
<accession>A0A2K4MT79</accession>
<reference evidence="7 8" key="1">
    <citation type="submission" date="2018-01" db="EMBL/GenBank/DDBJ databases">
        <title>Genomic Sequence of Chromobacterium MWU13-2610 from wild cranberry bogs within the Cape Cod National Seashore.</title>
        <authorList>
            <person name="O'Hara-Hanley K."/>
            <person name="Soby S."/>
            <person name="Harrison A."/>
        </authorList>
    </citation>
    <scope>NUCLEOTIDE SEQUENCE [LARGE SCALE GENOMIC DNA]</scope>
    <source>
        <strain evidence="7 8">MWU13-2610</strain>
    </source>
</reference>
<dbReference type="InterPro" id="IPR000212">
    <property type="entry name" value="DNA_helicase_UvrD/REP"/>
</dbReference>